<evidence type="ECO:0000259" key="2">
    <source>
        <dbReference type="Pfam" id="PF14620"/>
    </source>
</evidence>
<feature type="domain" description="Sporulation protein YpeB PepSY1 and PepSY2" evidence="2">
    <location>
        <begin position="180"/>
        <end position="373"/>
    </location>
</feature>
<proteinExistence type="predicted"/>
<dbReference type="NCBIfam" id="TIGR02889">
    <property type="entry name" value="spore_YpeB"/>
    <property type="match status" value="1"/>
</dbReference>
<evidence type="ECO:0000259" key="3">
    <source>
        <dbReference type="Pfam" id="PF20769"/>
    </source>
</evidence>
<feature type="domain" description="Sporulation protein YpeB N-terminal" evidence="3">
    <location>
        <begin position="27"/>
        <end position="162"/>
    </location>
</feature>
<reference evidence="5" key="1">
    <citation type="submission" date="2016-02" db="EMBL/GenBank/DDBJ databases">
        <authorList>
            <person name="Dunlap C."/>
        </authorList>
    </citation>
    <scope>NUCLEOTIDE SEQUENCE [LARGE SCALE GENOMIC DNA]</scope>
    <source>
        <strain evidence="5">NRRL B-41092</strain>
    </source>
</reference>
<organism evidence="4 5">
    <name type="scientific">Bacillus nakamurai</name>
    <dbReference type="NCBI Taxonomy" id="1793963"/>
    <lineage>
        <taxon>Bacteria</taxon>
        <taxon>Bacillati</taxon>
        <taxon>Bacillota</taxon>
        <taxon>Bacilli</taxon>
        <taxon>Bacillales</taxon>
        <taxon>Bacillaceae</taxon>
        <taxon>Bacillus</taxon>
    </lineage>
</organism>
<dbReference type="STRING" id="1793963.AXI58_11440"/>
<dbReference type="Pfam" id="PF14620">
    <property type="entry name" value="YPEB_PepSY1-2"/>
    <property type="match status" value="1"/>
</dbReference>
<protein>
    <submittedName>
        <fullName evidence="4">Germination protein YpeB</fullName>
    </submittedName>
</protein>
<comment type="caution">
    <text evidence="4">The sequence shown here is derived from an EMBL/GenBank/DDBJ whole genome shotgun (WGS) entry which is preliminary data.</text>
</comment>
<dbReference type="InterPro" id="IPR048402">
    <property type="entry name" value="YpeB_N"/>
</dbReference>
<dbReference type="AlphaFoldDB" id="A0A150F8Q6"/>
<dbReference type="RefSeq" id="WP_061520932.1">
    <property type="nucleotide sequence ID" value="NZ_JAJJBV010000002.1"/>
</dbReference>
<evidence type="ECO:0000313" key="5">
    <source>
        <dbReference type="Proteomes" id="UP000075430"/>
    </source>
</evidence>
<dbReference type="OrthoDB" id="2372097at2"/>
<evidence type="ECO:0000259" key="1">
    <source>
        <dbReference type="Pfam" id="PF03413"/>
    </source>
</evidence>
<dbReference type="InterPro" id="IPR025711">
    <property type="entry name" value="PepSY"/>
</dbReference>
<dbReference type="InterPro" id="IPR014239">
    <property type="entry name" value="YpeB_PepSY1-2"/>
</dbReference>
<dbReference type="GO" id="GO:0009847">
    <property type="term" value="P:spore germination"/>
    <property type="evidence" value="ECO:0007669"/>
    <property type="project" value="InterPro"/>
</dbReference>
<dbReference type="EMBL" id="LSBA01000006">
    <property type="protein sequence ID" value="KXZ21566.1"/>
    <property type="molecule type" value="Genomic_DNA"/>
</dbReference>
<dbReference type="Pfam" id="PF20769">
    <property type="entry name" value="YPEB_N"/>
    <property type="match status" value="1"/>
</dbReference>
<dbReference type="Pfam" id="PF03413">
    <property type="entry name" value="PepSY"/>
    <property type="match status" value="1"/>
</dbReference>
<feature type="domain" description="PepSY" evidence="1">
    <location>
        <begin position="376"/>
        <end position="437"/>
    </location>
</feature>
<name>A0A150F8Q6_9BACI</name>
<gene>
    <name evidence="4" type="ORF">AXI58_11440</name>
</gene>
<evidence type="ECO:0000313" key="4">
    <source>
        <dbReference type="EMBL" id="KXZ21566.1"/>
    </source>
</evidence>
<accession>A0A150F8Q6</accession>
<sequence>MIRGIIIAVLGVAIAATGYWGYKEHQEKDAVLLHAENNYQRAFHELTYHVDQLHDKIGTTLAMNSKKSLSPALIDVWRISSEAHNNVSQLPLTLMPFNKTEEFLSNIGDFSYKTSVRDLDQKPLDKKEYTALNSLYKRAENIQNELRSVQHLVMSKNLRWMDVEMALASDRKQSDNTIINSFKTVEKNVSAYSEGNFGPTFTSAKTAQKGFNHLQGKQITEKEAIKIAERFAPDHNYSIKVVKSGRKTNRDVYSIRMNDADHTSKIYMDITQKGGHPVYLIQNRAVKKQKISLNEASNRAIAFLKKNGFETKALEIDESAQYNNIGVFTFIPVEKNVRIYPEAIRMKVALDDGEVVGFSARDYLAAHRTRTIPSPALSADEAKAKLNKNVEVRETRLALITNELGQEVLCYEILGTIGNDTYQMFINADDGKEEKIEKLKSAEPVYKDL</sequence>
<keyword evidence="5" id="KW-1185">Reference proteome</keyword>
<dbReference type="Proteomes" id="UP000075430">
    <property type="component" value="Unassembled WGS sequence"/>
</dbReference>